<comment type="caution">
    <text evidence="2">The sequence shown here is derived from an EMBL/GenBank/DDBJ whole genome shotgun (WGS) entry which is preliminary data.</text>
</comment>
<evidence type="ECO:0000313" key="2">
    <source>
        <dbReference type="EMBL" id="TWH18363.1"/>
    </source>
</evidence>
<dbReference type="RefSeq" id="WP_030534595.1">
    <property type="nucleotide sequence ID" value="NZ_JOIJ01000051.1"/>
</dbReference>
<dbReference type="AlphaFoldDB" id="A0A660C968"/>
<name>A0A660C968_9PSEU</name>
<proteinExistence type="predicted"/>
<accession>A0A660C968</accession>
<dbReference type="OrthoDB" id="3632450at2"/>
<dbReference type="Proteomes" id="UP000317303">
    <property type="component" value="Unassembled WGS sequence"/>
</dbReference>
<reference evidence="2 3" key="1">
    <citation type="submission" date="2019-07" db="EMBL/GenBank/DDBJ databases">
        <title>R&amp;d 2014.</title>
        <authorList>
            <person name="Klenk H.-P."/>
        </authorList>
    </citation>
    <scope>NUCLEOTIDE SEQUENCE [LARGE SCALE GENOMIC DNA]</scope>
    <source>
        <strain evidence="2 3">DSM 43194</strain>
    </source>
</reference>
<evidence type="ECO:0000313" key="3">
    <source>
        <dbReference type="Proteomes" id="UP000317303"/>
    </source>
</evidence>
<keyword evidence="1" id="KW-0175">Coiled coil</keyword>
<dbReference type="EMBL" id="VLJV01000001">
    <property type="protein sequence ID" value="TWH18363.1"/>
    <property type="molecule type" value="Genomic_DNA"/>
</dbReference>
<sequence length="151" mass="15691">MPEFGDVPESGGVSRGAAIGAGIGAAGSAMAKQVGDAKAQSSALLESAKGGGFRVSENAAQPIRDALIEANDDLNRILGEANTLTAAPKLGTGPYAQQVAEHVQQSGDGPQGVLPMLRQLRTVIRQSEEALKIAMDNYRESEDQQKQTFNG</sequence>
<protein>
    <recommendedName>
        <fullName evidence="4">Excreted virulence factor EspC (Type VII ESX diderm)</fullName>
    </recommendedName>
</protein>
<evidence type="ECO:0000256" key="1">
    <source>
        <dbReference type="SAM" id="Coils"/>
    </source>
</evidence>
<evidence type="ECO:0008006" key="4">
    <source>
        <dbReference type="Google" id="ProtNLM"/>
    </source>
</evidence>
<keyword evidence="3" id="KW-1185">Reference proteome</keyword>
<gene>
    <name evidence="2" type="ORF">JD82_00180</name>
</gene>
<feature type="coiled-coil region" evidence="1">
    <location>
        <begin position="117"/>
        <end position="144"/>
    </location>
</feature>
<organism evidence="2 3">
    <name type="scientific">Prauserella rugosa</name>
    <dbReference type="NCBI Taxonomy" id="43354"/>
    <lineage>
        <taxon>Bacteria</taxon>
        <taxon>Bacillati</taxon>
        <taxon>Actinomycetota</taxon>
        <taxon>Actinomycetes</taxon>
        <taxon>Pseudonocardiales</taxon>
        <taxon>Pseudonocardiaceae</taxon>
        <taxon>Prauserella</taxon>
    </lineage>
</organism>